<gene>
    <name evidence="2" type="ORF">LPB072_01000</name>
    <name evidence="3" type="ORF">LPB72_19265</name>
</gene>
<feature type="signal peptide" evidence="1">
    <location>
        <begin position="1"/>
        <end position="30"/>
    </location>
</feature>
<feature type="chain" id="PRO_5044549447" description="YHS domain-containing protein" evidence="1">
    <location>
        <begin position="31"/>
        <end position="166"/>
    </location>
</feature>
<name>A0A163C6S2_9BURK</name>
<dbReference type="STRING" id="1763535.LPB072_01000"/>
<protein>
    <recommendedName>
        <fullName evidence="6">YHS domain-containing protein</fullName>
    </recommendedName>
</protein>
<dbReference type="EMBL" id="LVWD01000037">
    <property type="protein sequence ID" value="OAD39736.1"/>
    <property type="molecule type" value="Genomic_DNA"/>
</dbReference>
<dbReference type="NCBIfam" id="NF041384">
    <property type="entry name" value="YHS_seleno_dom"/>
    <property type="match status" value="1"/>
</dbReference>
<evidence type="ECO:0008006" key="6">
    <source>
        <dbReference type="Google" id="ProtNLM"/>
    </source>
</evidence>
<dbReference type="EMBL" id="CP017476">
    <property type="protein sequence ID" value="AOW11643.1"/>
    <property type="molecule type" value="Genomic_DNA"/>
</dbReference>
<reference evidence="2 5" key="2">
    <citation type="submission" date="2016-10" db="EMBL/GenBank/DDBJ databases">
        <title>Hydorgenophaga sp. LPB0072 isolated from gastropod.</title>
        <authorList>
            <person name="Kim E."/>
            <person name="Yi H."/>
        </authorList>
    </citation>
    <scope>NUCLEOTIDE SEQUENCE [LARGE SCALE GENOMIC DNA]</scope>
    <source>
        <strain evidence="2 5">LPB0072</strain>
    </source>
</reference>
<accession>A0A163C6S2</accession>
<dbReference type="Proteomes" id="UP000185680">
    <property type="component" value="Chromosome"/>
</dbReference>
<evidence type="ECO:0000256" key="1">
    <source>
        <dbReference type="SAM" id="SignalP"/>
    </source>
</evidence>
<dbReference type="OrthoDB" id="344729at2"/>
<evidence type="ECO:0000313" key="2">
    <source>
        <dbReference type="EMBL" id="AOW11643.1"/>
    </source>
</evidence>
<dbReference type="RefSeq" id="WP_066094954.1">
    <property type="nucleotide sequence ID" value="NZ_CP017476.1"/>
</dbReference>
<dbReference type="KEGG" id="hyl:LPB072_01000"/>
<evidence type="ECO:0000313" key="4">
    <source>
        <dbReference type="Proteomes" id="UP000185657"/>
    </source>
</evidence>
<evidence type="ECO:0000313" key="3">
    <source>
        <dbReference type="EMBL" id="OAD39736.1"/>
    </source>
</evidence>
<dbReference type="Proteomes" id="UP000185657">
    <property type="component" value="Unassembled WGS sequence"/>
</dbReference>
<dbReference type="AlphaFoldDB" id="A0A163C6S2"/>
<organism evidence="2 5">
    <name type="scientific">Hydrogenophaga crassostreae</name>
    <dbReference type="NCBI Taxonomy" id="1763535"/>
    <lineage>
        <taxon>Bacteria</taxon>
        <taxon>Pseudomonadati</taxon>
        <taxon>Pseudomonadota</taxon>
        <taxon>Betaproteobacteria</taxon>
        <taxon>Burkholderiales</taxon>
        <taxon>Comamonadaceae</taxon>
        <taxon>Hydrogenophaga</taxon>
    </lineage>
</organism>
<evidence type="ECO:0000313" key="5">
    <source>
        <dbReference type="Proteomes" id="UP000185680"/>
    </source>
</evidence>
<sequence length="166" mass="17532">MKSHNVRSGAVSLALAASSALALFPSTSFAFDEQSFAPINVNKQGIGVQGHDPVAYFTAAAPTKGKAEFQAAHEGVVYRFASAANRDTFVANPAKFAPQFGGFCAMGATMGKKFDGDPTAWHIADGKLYLNLNADVQKSWLADVPGNNKIANANWPKIATQTPKSL</sequence>
<keyword evidence="1" id="KW-0732">Signal</keyword>
<keyword evidence="4" id="KW-1185">Reference proteome</keyword>
<reference evidence="3 4" key="1">
    <citation type="submission" date="2016-02" db="EMBL/GenBank/DDBJ databases">
        <title>Draft genome sequence of Hydrogenophaga sp. LPB0072.</title>
        <authorList>
            <person name="Shin S.-K."/>
            <person name="Yi H."/>
        </authorList>
    </citation>
    <scope>NUCLEOTIDE SEQUENCE [LARGE SCALE GENOMIC DNA]</scope>
    <source>
        <strain evidence="3 4">LPB0072</strain>
    </source>
</reference>
<proteinExistence type="predicted"/>